<dbReference type="Gene3D" id="3.40.190.290">
    <property type="match status" value="1"/>
</dbReference>
<evidence type="ECO:0000256" key="4">
    <source>
        <dbReference type="ARBA" id="ARBA00023163"/>
    </source>
</evidence>
<dbReference type="Pfam" id="PF03466">
    <property type="entry name" value="LysR_substrate"/>
    <property type="match status" value="1"/>
</dbReference>
<reference evidence="7" key="1">
    <citation type="submission" date="2020-01" db="EMBL/GenBank/DDBJ databases">
        <title>Sphingomonas sp. strain CSW-10.</title>
        <authorList>
            <person name="Chen W.-M."/>
        </authorList>
    </citation>
    <scope>NUCLEOTIDE SEQUENCE [LARGE SCALE GENOMIC DNA]</scope>
    <source>
        <strain evidence="7">FSY-8</strain>
    </source>
</reference>
<protein>
    <submittedName>
        <fullName evidence="6">LysR family transcriptional regulator</fullName>
    </submittedName>
</protein>
<keyword evidence="4" id="KW-0804">Transcription</keyword>
<dbReference type="InterPro" id="IPR036388">
    <property type="entry name" value="WH-like_DNA-bd_sf"/>
</dbReference>
<dbReference type="SUPFAM" id="SSF53850">
    <property type="entry name" value="Periplasmic binding protein-like II"/>
    <property type="match status" value="1"/>
</dbReference>
<keyword evidence="7" id="KW-1185">Reference proteome</keyword>
<proteinExistence type="inferred from homology"/>
<dbReference type="SUPFAM" id="SSF46785">
    <property type="entry name" value="Winged helix' DNA-binding domain"/>
    <property type="match status" value="1"/>
</dbReference>
<evidence type="ECO:0000313" key="7">
    <source>
        <dbReference type="Proteomes" id="UP000753724"/>
    </source>
</evidence>
<evidence type="ECO:0000259" key="5">
    <source>
        <dbReference type="PROSITE" id="PS50931"/>
    </source>
</evidence>
<feature type="domain" description="HTH lysR-type" evidence="5">
    <location>
        <begin position="12"/>
        <end position="69"/>
    </location>
</feature>
<dbReference type="InterPro" id="IPR005119">
    <property type="entry name" value="LysR_subst-bd"/>
</dbReference>
<accession>A0ABW9XAA3</accession>
<dbReference type="PRINTS" id="PR00039">
    <property type="entry name" value="HTHLYSR"/>
</dbReference>
<comment type="similarity">
    <text evidence="1">Belongs to the LysR transcriptional regulatory family.</text>
</comment>
<sequence length="302" mass="31802">MKDTSMPPSGPTSLDHLRLLLAVVDTGSFTAAARATGRSQPAVSYAIATLEGQLGAGLFLRDRRRPVLSPAGEAITVYARRICMLADEMEARVASSQAGVETVLSLAVDTFYPTDALASAVSDMAQAFPSVLADIRVASRDHVLAAVAEKRAMLGLSAIDGAWPQGIEATDFGQVEIVAVAAPGHPLAAHSAPIPNAFLREYVQVSNKTLEGAGDAHDVAVNSARVWRVDDLATQVALVREGIGWAYLPLHAAQGEIAAGRLVRLHPATRALGAQPWSLFHRANQPPGAAGQWLMARLSLVI</sequence>
<dbReference type="PANTHER" id="PTHR30126">
    <property type="entry name" value="HTH-TYPE TRANSCRIPTIONAL REGULATOR"/>
    <property type="match status" value="1"/>
</dbReference>
<dbReference type="PANTHER" id="PTHR30126:SF91">
    <property type="entry name" value="LYSR FAMILY TRANSCRIPTIONAL REGULATOR"/>
    <property type="match status" value="1"/>
</dbReference>
<keyword evidence="3" id="KW-0238">DNA-binding</keyword>
<dbReference type="Proteomes" id="UP000753724">
    <property type="component" value="Unassembled WGS sequence"/>
</dbReference>
<keyword evidence="2" id="KW-0805">Transcription regulation</keyword>
<dbReference type="InterPro" id="IPR036390">
    <property type="entry name" value="WH_DNA-bd_sf"/>
</dbReference>
<organism evidence="6 7">
    <name type="scientific">Novosphingobium ovatum</name>
    <dbReference type="NCBI Taxonomy" id="1908523"/>
    <lineage>
        <taxon>Bacteria</taxon>
        <taxon>Pseudomonadati</taxon>
        <taxon>Pseudomonadota</taxon>
        <taxon>Alphaproteobacteria</taxon>
        <taxon>Sphingomonadales</taxon>
        <taxon>Sphingomonadaceae</taxon>
        <taxon>Novosphingobium</taxon>
    </lineage>
</organism>
<dbReference type="Pfam" id="PF00126">
    <property type="entry name" value="HTH_1"/>
    <property type="match status" value="1"/>
</dbReference>
<evidence type="ECO:0000256" key="1">
    <source>
        <dbReference type="ARBA" id="ARBA00009437"/>
    </source>
</evidence>
<dbReference type="Gene3D" id="1.10.10.10">
    <property type="entry name" value="Winged helix-like DNA-binding domain superfamily/Winged helix DNA-binding domain"/>
    <property type="match status" value="1"/>
</dbReference>
<evidence type="ECO:0000256" key="3">
    <source>
        <dbReference type="ARBA" id="ARBA00023125"/>
    </source>
</evidence>
<dbReference type="PROSITE" id="PS50931">
    <property type="entry name" value="HTH_LYSR"/>
    <property type="match status" value="1"/>
</dbReference>
<dbReference type="InterPro" id="IPR000847">
    <property type="entry name" value="LysR_HTH_N"/>
</dbReference>
<gene>
    <name evidence="6" type="ORF">GTZ99_02695</name>
</gene>
<evidence type="ECO:0000313" key="6">
    <source>
        <dbReference type="EMBL" id="NBC35461.1"/>
    </source>
</evidence>
<name>A0ABW9XAA3_9SPHN</name>
<dbReference type="RefSeq" id="WP_161716729.1">
    <property type="nucleotide sequence ID" value="NZ_JAAAPO010000001.1"/>
</dbReference>
<evidence type="ECO:0000256" key="2">
    <source>
        <dbReference type="ARBA" id="ARBA00023015"/>
    </source>
</evidence>
<comment type="caution">
    <text evidence="6">The sequence shown here is derived from an EMBL/GenBank/DDBJ whole genome shotgun (WGS) entry which is preliminary data.</text>
</comment>
<dbReference type="EMBL" id="JAAAPO010000001">
    <property type="protein sequence ID" value="NBC35461.1"/>
    <property type="molecule type" value="Genomic_DNA"/>
</dbReference>